<keyword evidence="2" id="KW-0732">Signal</keyword>
<feature type="signal peptide" evidence="2">
    <location>
        <begin position="1"/>
        <end position="22"/>
    </location>
</feature>
<sequence length="250" mass="27560">MALKPVVLERLALPQLLGWLLATQSSTTPTTLIVCSSREDFLQGLLYALQHQDDQASDTLKQWITPTLHNLFTARHVKLAFCTSVQMLLAYLTAYGGVNTSTDIGEGRQDERLVLVNPLALHASTPSFSAQGLSRTFAAANETALRVKAKLLVVECPGTQREIHHDDDDVGTGGATEDEEERSEVLIEKEDPWEQEVPILNISSRRWGSGSGERAWAGRTIKVKRVVGRWACFDRIDAHLRIGVSIANCS</sequence>
<organism evidence="3 4">
    <name type="scientific">Lojkania enalia</name>
    <dbReference type="NCBI Taxonomy" id="147567"/>
    <lineage>
        <taxon>Eukaryota</taxon>
        <taxon>Fungi</taxon>
        <taxon>Dikarya</taxon>
        <taxon>Ascomycota</taxon>
        <taxon>Pezizomycotina</taxon>
        <taxon>Dothideomycetes</taxon>
        <taxon>Pleosporomycetidae</taxon>
        <taxon>Pleosporales</taxon>
        <taxon>Pleosporales incertae sedis</taxon>
        <taxon>Lojkania</taxon>
    </lineage>
</organism>
<keyword evidence="4" id="KW-1185">Reference proteome</keyword>
<evidence type="ECO:0000256" key="2">
    <source>
        <dbReference type="SAM" id="SignalP"/>
    </source>
</evidence>
<dbReference type="OrthoDB" id="5391496at2759"/>
<dbReference type="EMBL" id="ML986603">
    <property type="protein sequence ID" value="KAF2265824.1"/>
    <property type="molecule type" value="Genomic_DNA"/>
</dbReference>
<dbReference type="Proteomes" id="UP000800093">
    <property type="component" value="Unassembled WGS sequence"/>
</dbReference>
<evidence type="ECO:0000313" key="3">
    <source>
        <dbReference type="EMBL" id="KAF2265824.1"/>
    </source>
</evidence>
<dbReference type="AlphaFoldDB" id="A0A9P4KAR4"/>
<feature type="chain" id="PRO_5040444200" evidence="2">
    <location>
        <begin position="23"/>
        <end position="250"/>
    </location>
</feature>
<gene>
    <name evidence="3" type="ORF">CC78DRAFT_177068</name>
</gene>
<feature type="region of interest" description="Disordered" evidence="1">
    <location>
        <begin position="162"/>
        <end position="183"/>
    </location>
</feature>
<reference evidence="4" key="1">
    <citation type="journal article" date="2020" name="Stud. Mycol.">
        <title>101 Dothideomycetes genomes: A test case for predicting lifestyles and emergence of pathogens.</title>
        <authorList>
            <person name="Haridas S."/>
            <person name="Albert R."/>
            <person name="Binder M."/>
            <person name="Bloem J."/>
            <person name="LaButti K."/>
            <person name="Salamov A."/>
            <person name="Andreopoulos B."/>
            <person name="Baker S."/>
            <person name="Barry K."/>
            <person name="Bills G."/>
            <person name="Bluhm B."/>
            <person name="Cannon C."/>
            <person name="Castanera R."/>
            <person name="Culley D."/>
            <person name="Daum C."/>
            <person name="Ezra D."/>
            <person name="Gonzalez J."/>
            <person name="Henrissat B."/>
            <person name="Kuo A."/>
            <person name="Liang C."/>
            <person name="Lipzen A."/>
            <person name="Lutzoni F."/>
            <person name="Magnuson J."/>
            <person name="Mondo S."/>
            <person name="Nolan M."/>
            <person name="Ohm R."/>
            <person name="Pangilinan J."/>
            <person name="Park H.-J."/>
            <person name="Ramirez L."/>
            <person name="Alfaro M."/>
            <person name="Sun H."/>
            <person name="Tritt A."/>
            <person name="Yoshinaga Y."/>
            <person name="Zwiers L.-H."/>
            <person name="Turgeon B."/>
            <person name="Goodwin S."/>
            <person name="Spatafora J."/>
            <person name="Crous P."/>
            <person name="Grigoriev I."/>
        </authorList>
    </citation>
    <scope>NUCLEOTIDE SEQUENCE [LARGE SCALE GENOMIC DNA]</scope>
    <source>
        <strain evidence="4">CBS 304.66</strain>
    </source>
</reference>
<accession>A0A9P4KAR4</accession>
<evidence type="ECO:0000256" key="1">
    <source>
        <dbReference type="SAM" id="MobiDB-lite"/>
    </source>
</evidence>
<evidence type="ECO:0000313" key="4">
    <source>
        <dbReference type="Proteomes" id="UP000800093"/>
    </source>
</evidence>
<comment type="caution">
    <text evidence="3">The sequence shown here is derived from an EMBL/GenBank/DDBJ whole genome shotgun (WGS) entry which is preliminary data.</text>
</comment>
<name>A0A9P4KAR4_9PLEO</name>
<protein>
    <submittedName>
        <fullName evidence="3">Uncharacterized protein</fullName>
    </submittedName>
</protein>
<proteinExistence type="predicted"/>